<accession>A0A9P4PY01</accession>
<keyword evidence="3" id="KW-1185">Reference proteome</keyword>
<dbReference type="AlphaFoldDB" id="A0A9P4PY01"/>
<sequence length="354" mass="39118">MKQEHKTIFAFVLHTMVIRKDCKALHRVANKATVRAAAAAARTYSKYTTGLETFETRKLQTDIRYQAGMQVSDSTSLRLLEFHTEAARVTRKTQKAFERENDMQSLKVLEFQTNVARVKKVQQNDLDPVTERAELEIPKPSSSLAELKTATLKSLRHYSGSPRSFPFKQCIAGQEVHVGDTKGQGAVESCDDGMVTGAAEPLRGTTLPEQDPYAAATFIGRNEAELGNQLDDKGICTAPGDTVTRVCRNPQMSLSYLRKLFNFLRSSKITPQTEVTMNQDISHSEAAEASVANGDLRDTRRAGDTESNGIGEIHIHREDLEETSGIIEEQWKLGDSRASTTHEGTYGNGAAKLP</sequence>
<evidence type="ECO:0000313" key="3">
    <source>
        <dbReference type="Proteomes" id="UP000799441"/>
    </source>
</evidence>
<name>A0A9P4PY01_9PEZI</name>
<dbReference type="Proteomes" id="UP000799441">
    <property type="component" value="Unassembled WGS sequence"/>
</dbReference>
<feature type="region of interest" description="Disordered" evidence="1">
    <location>
        <begin position="281"/>
        <end position="317"/>
    </location>
</feature>
<reference evidence="2" key="1">
    <citation type="journal article" date="2020" name="Stud. Mycol.">
        <title>101 Dothideomycetes genomes: a test case for predicting lifestyles and emergence of pathogens.</title>
        <authorList>
            <person name="Haridas S."/>
            <person name="Albert R."/>
            <person name="Binder M."/>
            <person name="Bloem J."/>
            <person name="Labutti K."/>
            <person name="Salamov A."/>
            <person name="Andreopoulos B."/>
            <person name="Baker S."/>
            <person name="Barry K."/>
            <person name="Bills G."/>
            <person name="Bluhm B."/>
            <person name="Cannon C."/>
            <person name="Castanera R."/>
            <person name="Culley D."/>
            <person name="Daum C."/>
            <person name="Ezra D."/>
            <person name="Gonzalez J."/>
            <person name="Henrissat B."/>
            <person name="Kuo A."/>
            <person name="Liang C."/>
            <person name="Lipzen A."/>
            <person name="Lutzoni F."/>
            <person name="Magnuson J."/>
            <person name="Mondo S."/>
            <person name="Nolan M."/>
            <person name="Ohm R."/>
            <person name="Pangilinan J."/>
            <person name="Park H.-J."/>
            <person name="Ramirez L."/>
            <person name="Alfaro M."/>
            <person name="Sun H."/>
            <person name="Tritt A."/>
            <person name="Yoshinaga Y."/>
            <person name="Zwiers L.-H."/>
            <person name="Turgeon B."/>
            <person name="Goodwin S."/>
            <person name="Spatafora J."/>
            <person name="Crous P."/>
            <person name="Grigoriev I."/>
        </authorList>
    </citation>
    <scope>NUCLEOTIDE SEQUENCE</scope>
    <source>
        <strain evidence="2">CBS 116435</strain>
    </source>
</reference>
<evidence type="ECO:0000313" key="2">
    <source>
        <dbReference type="EMBL" id="KAF2717017.1"/>
    </source>
</evidence>
<evidence type="ECO:0000256" key="1">
    <source>
        <dbReference type="SAM" id="MobiDB-lite"/>
    </source>
</evidence>
<feature type="compositionally biased region" description="Basic and acidic residues" evidence="1">
    <location>
        <begin position="295"/>
        <end position="304"/>
    </location>
</feature>
<feature type="region of interest" description="Disordered" evidence="1">
    <location>
        <begin position="332"/>
        <end position="354"/>
    </location>
</feature>
<dbReference type="EMBL" id="MU003854">
    <property type="protein sequence ID" value="KAF2717017.1"/>
    <property type="molecule type" value="Genomic_DNA"/>
</dbReference>
<protein>
    <submittedName>
        <fullName evidence="2">Uncharacterized protein</fullName>
    </submittedName>
</protein>
<gene>
    <name evidence="2" type="ORF">K431DRAFT_298150</name>
</gene>
<proteinExistence type="predicted"/>
<comment type="caution">
    <text evidence="2">The sequence shown here is derived from an EMBL/GenBank/DDBJ whole genome shotgun (WGS) entry which is preliminary data.</text>
</comment>
<organism evidence="2 3">
    <name type="scientific">Polychaeton citri CBS 116435</name>
    <dbReference type="NCBI Taxonomy" id="1314669"/>
    <lineage>
        <taxon>Eukaryota</taxon>
        <taxon>Fungi</taxon>
        <taxon>Dikarya</taxon>
        <taxon>Ascomycota</taxon>
        <taxon>Pezizomycotina</taxon>
        <taxon>Dothideomycetes</taxon>
        <taxon>Dothideomycetidae</taxon>
        <taxon>Capnodiales</taxon>
        <taxon>Capnodiaceae</taxon>
        <taxon>Polychaeton</taxon>
    </lineage>
</organism>